<dbReference type="CDD" id="cd01746">
    <property type="entry name" value="GATase1_CTP_Synthase"/>
    <property type="match status" value="1"/>
</dbReference>
<feature type="region of interest" description="Amidoligase domain" evidence="11">
    <location>
        <begin position="1"/>
        <end position="268"/>
    </location>
</feature>
<feature type="binding site" evidence="11">
    <location>
        <position position="225"/>
    </location>
    <ligand>
        <name>UTP</name>
        <dbReference type="ChEBI" id="CHEBI:46398"/>
    </ligand>
</feature>
<evidence type="ECO:0000256" key="5">
    <source>
        <dbReference type="ARBA" id="ARBA00022741"/>
    </source>
</evidence>
<dbReference type="GO" id="GO:0042802">
    <property type="term" value="F:identical protein binding"/>
    <property type="evidence" value="ECO:0007669"/>
    <property type="project" value="TreeGrafter"/>
</dbReference>
<feature type="binding site" evidence="11">
    <location>
        <position position="407"/>
    </location>
    <ligand>
        <name>L-glutamine</name>
        <dbReference type="ChEBI" id="CHEBI:58359"/>
    </ligand>
</feature>
<reference evidence="14 15" key="1">
    <citation type="submission" date="2019-03" db="EMBL/GenBank/DDBJ databases">
        <title>Genomic Encyclopedia of Type Strains, Phase IV (KMG-IV): sequencing the most valuable type-strain genomes for metagenomic binning, comparative biology and taxonomic classification.</title>
        <authorList>
            <person name="Goeker M."/>
        </authorList>
    </citation>
    <scope>NUCLEOTIDE SEQUENCE [LARGE SCALE GENOMIC DNA]</scope>
    <source>
        <strain evidence="14 15">DSM 24179</strain>
    </source>
</reference>
<dbReference type="EMBL" id="SLWK01000004">
    <property type="protein sequence ID" value="TCO08908.1"/>
    <property type="molecule type" value="Genomic_DNA"/>
</dbReference>
<dbReference type="InterPro" id="IPR027417">
    <property type="entry name" value="P-loop_NTPase"/>
</dbReference>
<evidence type="ECO:0000256" key="3">
    <source>
        <dbReference type="ARBA" id="ARBA00022598"/>
    </source>
</evidence>
<comment type="caution">
    <text evidence="11">Lacks conserved residue(s) required for the propagation of feature annotation.</text>
</comment>
<dbReference type="OrthoDB" id="9801107at2"/>
<keyword evidence="15" id="KW-1185">Reference proteome</keyword>
<dbReference type="SUPFAM" id="SSF52317">
    <property type="entry name" value="Class I glutamine amidotransferase-like"/>
    <property type="match status" value="1"/>
</dbReference>
<keyword evidence="9 11" id="KW-0665">Pyrimidine biosynthesis</keyword>
<feature type="binding site" evidence="11">
    <location>
        <position position="15"/>
    </location>
    <ligand>
        <name>UTP</name>
        <dbReference type="ChEBI" id="CHEBI:46398"/>
    </ligand>
</feature>
<protein>
    <recommendedName>
        <fullName evidence="11">CTP synthase</fullName>
        <ecNumber evidence="11">6.3.4.2</ecNumber>
    </recommendedName>
    <alternativeName>
        <fullName evidence="11">Cytidine 5'-triphosphate synthase</fullName>
    </alternativeName>
    <alternativeName>
        <fullName evidence="11">Cytidine triphosphate synthetase</fullName>
        <shortName evidence="11">CTP synthetase</shortName>
        <shortName evidence="11">CTPS</shortName>
    </alternativeName>
    <alternativeName>
        <fullName evidence="11">UTP--ammonia ligase</fullName>
    </alternativeName>
</protein>
<evidence type="ECO:0000256" key="9">
    <source>
        <dbReference type="ARBA" id="ARBA00022975"/>
    </source>
</evidence>
<dbReference type="Gene3D" id="3.40.50.300">
    <property type="entry name" value="P-loop containing nucleotide triphosphate hydrolases"/>
    <property type="match status" value="1"/>
</dbReference>
<feature type="binding site" evidence="11">
    <location>
        <position position="73"/>
    </location>
    <ligand>
        <name>ATP</name>
        <dbReference type="ChEBI" id="CHEBI:30616"/>
    </ligand>
</feature>
<comment type="caution">
    <text evidence="14">The sequence shown here is derived from an EMBL/GenBank/DDBJ whole genome shotgun (WGS) entry which is preliminary data.</text>
</comment>
<feature type="binding site" evidence="11">
    <location>
        <position position="243"/>
    </location>
    <ligand>
        <name>ATP</name>
        <dbReference type="ChEBI" id="CHEBI:30616"/>
    </ligand>
</feature>
<dbReference type="GO" id="GO:0003883">
    <property type="term" value="F:CTP synthase activity"/>
    <property type="evidence" value="ECO:0007669"/>
    <property type="project" value="UniProtKB-UniRule"/>
</dbReference>
<feature type="binding site" evidence="11">
    <location>
        <position position="143"/>
    </location>
    <ligand>
        <name>Mg(2+)</name>
        <dbReference type="ChEBI" id="CHEBI:18420"/>
    </ligand>
</feature>
<evidence type="ECO:0000256" key="4">
    <source>
        <dbReference type="ARBA" id="ARBA00022723"/>
    </source>
</evidence>
<dbReference type="InterPro" id="IPR033828">
    <property type="entry name" value="GATase1_CTP_Synthase"/>
</dbReference>
<organism evidence="14 15">
    <name type="scientific">Natronoflexus pectinivorans</name>
    <dbReference type="NCBI Taxonomy" id="682526"/>
    <lineage>
        <taxon>Bacteria</taxon>
        <taxon>Pseudomonadati</taxon>
        <taxon>Bacteroidota</taxon>
        <taxon>Bacteroidia</taxon>
        <taxon>Marinilabiliales</taxon>
        <taxon>Marinilabiliaceae</taxon>
        <taxon>Natronoflexus</taxon>
    </lineage>
</organism>
<feature type="binding site" evidence="11">
    <location>
        <begin position="150"/>
        <end position="152"/>
    </location>
    <ligand>
        <name>CTP</name>
        <dbReference type="ChEBI" id="CHEBI:37563"/>
        <note>allosteric inhibitor</note>
    </ligand>
</feature>
<accession>A0A4V2RWK7</accession>
<feature type="domain" description="CTP synthase N-terminal" evidence="13">
    <location>
        <begin position="5"/>
        <end position="268"/>
    </location>
</feature>
<gene>
    <name evidence="11" type="primary">pyrG</name>
    <name evidence="14" type="ORF">EV194_104219</name>
</gene>
<feature type="binding site" evidence="11">
    <location>
        <position position="56"/>
    </location>
    <ligand>
        <name>L-glutamine</name>
        <dbReference type="ChEBI" id="CHEBI:58359"/>
    </ligand>
</feature>
<dbReference type="CDD" id="cd03113">
    <property type="entry name" value="CTPS_N"/>
    <property type="match status" value="1"/>
</dbReference>
<name>A0A4V2RWK7_9BACT</name>
<dbReference type="Gene3D" id="3.40.50.880">
    <property type="match status" value="1"/>
</dbReference>
<proteinExistence type="inferred from homology"/>
<feature type="binding site" evidence="11">
    <location>
        <begin position="384"/>
        <end position="387"/>
    </location>
    <ligand>
        <name>L-glutamine</name>
        <dbReference type="ChEBI" id="CHEBI:58359"/>
    </ligand>
</feature>
<feature type="binding site" evidence="11">
    <location>
        <position position="73"/>
    </location>
    <ligand>
        <name>Mg(2+)</name>
        <dbReference type="ChEBI" id="CHEBI:18420"/>
    </ligand>
</feature>
<dbReference type="InterPro" id="IPR029062">
    <property type="entry name" value="Class_I_gatase-like"/>
</dbReference>
<evidence type="ECO:0000256" key="2">
    <source>
        <dbReference type="ARBA" id="ARBA00007533"/>
    </source>
</evidence>
<comment type="catalytic activity">
    <reaction evidence="10 11">
        <text>UTP + L-glutamine + ATP + H2O = CTP + L-glutamate + ADP + phosphate + 2 H(+)</text>
        <dbReference type="Rhea" id="RHEA:26426"/>
        <dbReference type="ChEBI" id="CHEBI:15377"/>
        <dbReference type="ChEBI" id="CHEBI:15378"/>
        <dbReference type="ChEBI" id="CHEBI:29985"/>
        <dbReference type="ChEBI" id="CHEBI:30616"/>
        <dbReference type="ChEBI" id="CHEBI:37563"/>
        <dbReference type="ChEBI" id="CHEBI:43474"/>
        <dbReference type="ChEBI" id="CHEBI:46398"/>
        <dbReference type="ChEBI" id="CHEBI:58359"/>
        <dbReference type="ChEBI" id="CHEBI:456216"/>
        <dbReference type="EC" id="6.3.4.2"/>
    </reaction>
</comment>
<evidence type="ECO:0000259" key="13">
    <source>
        <dbReference type="Pfam" id="PF06418"/>
    </source>
</evidence>
<feature type="binding site" evidence="11">
    <location>
        <begin position="189"/>
        <end position="194"/>
    </location>
    <ligand>
        <name>UTP</name>
        <dbReference type="ChEBI" id="CHEBI:46398"/>
    </ligand>
</feature>
<comment type="function">
    <text evidence="11">Catalyzes the ATP-dependent amination of UTP to CTP with either L-glutamine or ammonia as the source of nitrogen. Regulates intracellular CTP levels through interactions with the four ribonucleotide triphosphates.</text>
</comment>
<evidence type="ECO:0000256" key="11">
    <source>
        <dbReference type="HAMAP-Rule" id="MF_01227"/>
    </source>
</evidence>
<dbReference type="InterPro" id="IPR017926">
    <property type="entry name" value="GATASE"/>
</dbReference>
<dbReference type="UniPathway" id="UPA00159">
    <property type="reaction ID" value="UER00277"/>
</dbReference>
<feature type="binding site" evidence="11">
    <location>
        <position position="464"/>
    </location>
    <ligand>
        <name>L-glutamine</name>
        <dbReference type="ChEBI" id="CHEBI:58359"/>
    </ligand>
</feature>
<comment type="similarity">
    <text evidence="2 11">Belongs to the CTP synthase family.</text>
</comment>
<dbReference type="PANTHER" id="PTHR11550:SF0">
    <property type="entry name" value="CTP SYNTHASE-RELATED"/>
    <property type="match status" value="1"/>
</dbReference>
<dbReference type="GO" id="GO:0097268">
    <property type="term" value="C:cytoophidium"/>
    <property type="evidence" value="ECO:0007669"/>
    <property type="project" value="UniProtKB-ARBA"/>
</dbReference>
<comment type="catalytic activity">
    <reaction evidence="11">
        <text>UTP + NH4(+) + ATP = CTP + ADP + phosphate + 2 H(+)</text>
        <dbReference type="Rhea" id="RHEA:16597"/>
        <dbReference type="ChEBI" id="CHEBI:15378"/>
        <dbReference type="ChEBI" id="CHEBI:28938"/>
        <dbReference type="ChEBI" id="CHEBI:30616"/>
        <dbReference type="ChEBI" id="CHEBI:37563"/>
        <dbReference type="ChEBI" id="CHEBI:43474"/>
        <dbReference type="ChEBI" id="CHEBI:46398"/>
        <dbReference type="ChEBI" id="CHEBI:456216"/>
    </reaction>
</comment>
<keyword evidence="3 11" id="KW-0436">Ligase</keyword>
<feature type="binding site" evidence="11">
    <location>
        <begin position="16"/>
        <end position="21"/>
    </location>
    <ligand>
        <name>ATP</name>
        <dbReference type="ChEBI" id="CHEBI:30616"/>
    </ligand>
</feature>
<feature type="domain" description="Glutamine amidotransferase" evidence="12">
    <location>
        <begin position="304"/>
        <end position="528"/>
    </location>
</feature>
<feature type="binding site" evidence="11">
    <location>
        <position position="225"/>
    </location>
    <ligand>
        <name>CTP</name>
        <dbReference type="ChEBI" id="CHEBI:37563"/>
        <note>allosteric inhibitor</note>
    </ligand>
</feature>
<dbReference type="FunFam" id="3.40.50.300:FF:000009">
    <property type="entry name" value="CTP synthase"/>
    <property type="match status" value="1"/>
</dbReference>
<dbReference type="FunFam" id="3.40.50.880:FF:000002">
    <property type="entry name" value="CTP synthase"/>
    <property type="match status" value="1"/>
</dbReference>
<comment type="activity regulation">
    <text evidence="11">Allosterically activated by GTP, when glutamine is the substrate; GTP has no effect on the reaction when ammonia is the substrate. The allosteric effector GTP functions by stabilizing the protein conformation that binds the tetrahedral intermediate(s) formed during glutamine hydrolysis. Inhibited by the product CTP, via allosteric rather than competitive inhibition.</text>
</comment>
<evidence type="ECO:0000313" key="14">
    <source>
        <dbReference type="EMBL" id="TCO08908.1"/>
    </source>
</evidence>
<evidence type="ECO:0000313" key="15">
    <source>
        <dbReference type="Proteomes" id="UP000295221"/>
    </source>
</evidence>
<evidence type="ECO:0000256" key="10">
    <source>
        <dbReference type="ARBA" id="ARBA00047781"/>
    </source>
</evidence>
<evidence type="ECO:0000256" key="6">
    <source>
        <dbReference type="ARBA" id="ARBA00022840"/>
    </source>
</evidence>
<dbReference type="AlphaFoldDB" id="A0A4V2RWK7"/>
<keyword evidence="4 11" id="KW-0479">Metal-binding</keyword>
<dbReference type="InterPro" id="IPR017456">
    <property type="entry name" value="CTP_synthase_N"/>
</dbReference>
<keyword evidence="6 11" id="KW-0067">ATP-binding</keyword>
<dbReference type="GO" id="GO:0004359">
    <property type="term" value="F:glutaminase activity"/>
    <property type="evidence" value="ECO:0007669"/>
    <property type="project" value="RHEA"/>
</dbReference>
<dbReference type="SUPFAM" id="SSF52540">
    <property type="entry name" value="P-loop containing nucleoside triphosphate hydrolases"/>
    <property type="match status" value="1"/>
</dbReference>
<comment type="subunit">
    <text evidence="11">Homotetramer.</text>
</comment>
<dbReference type="EC" id="6.3.4.2" evidence="11"/>
<dbReference type="GO" id="GO:0046872">
    <property type="term" value="F:metal ion binding"/>
    <property type="evidence" value="ECO:0007669"/>
    <property type="project" value="UniProtKB-KW"/>
</dbReference>
<feature type="active site" description="Nucleophile; for glutamine hydrolysis" evidence="11">
    <location>
        <position position="383"/>
    </location>
</feature>
<dbReference type="PANTHER" id="PTHR11550">
    <property type="entry name" value="CTP SYNTHASE"/>
    <property type="match status" value="1"/>
</dbReference>
<dbReference type="NCBIfam" id="TIGR00337">
    <property type="entry name" value="PyrG"/>
    <property type="match status" value="1"/>
</dbReference>
<evidence type="ECO:0000259" key="12">
    <source>
        <dbReference type="Pfam" id="PF00117"/>
    </source>
</evidence>
<dbReference type="GO" id="GO:0044210">
    <property type="term" value="P:'de novo' CTP biosynthetic process"/>
    <property type="evidence" value="ECO:0007669"/>
    <property type="project" value="UniProtKB-UniRule"/>
</dbReference>
<evidence type="ECO:0000256" key="1">
    <source>
        <dbReference type="ARBA" id="ARBA00005171"/>
    </source>
</evidence>
<comment type="miscellaneous">
    <text evidence="11">CTPSs have evolved a hybrid strategy for distinguishing between UTP and CTP. The overlapping regions of the product feedback inhibitory and substrate sites recognize a common feature in both compounds, the triphosphate moiety. To differentiate isosteric substrate and product pyrimidine rings, an additional pocket far from the expected kinase/ligase catalytic site, specifically recognizes the cytosine and ribose portions of the product inhibitor.</text>
</comment>
<sequence length="538" mass="60387">MPDTRYVFVTGGVASSLGKGIISASLAKLLQARGYKVTIQKLDPYLNVDPGTLNPYEHGECYVTEDGAETDLDLGHYERFLNVPTSQSNNVTTGRIYQNVINKERRGDFLGKTVQIIPHITDEIKRNIKLLGSKHKFDVVITEIGGTVGDIESLPYIEAVRQLKWELGSKAMVIHLTLVPFLAASGELKTKPTQHSVKSLLEIGVQPDVLVLRTEHHLDADIRKKVALFCNVNSKAVIQSIDVSSIYEVPVKMQEEGLDEIVMEKLQLPIDQKPELKQWKAFLSKLKNAKKTVRIGLIGKYVELPDAYKSIIEALIHAATYNDHKLDIQLIQSESISTENVDHKLKDLQGILVAPGFGHRGFEGKLAAVKYARENNIPFLGICLGMQCAVIEYARDVLKLDKANSKEMDHTTAYPVIDLMEDQKNITDKGGTMRLGAYDCQLKENSKTYKAYGTGLIKERHRHRYEFNNEFLKRFEEGGMIATGCNPDTGLVEIIEIPEHKWFVGVQFHPEYSSTVLSPHPLFMAFIKASIEEKKQTK</sequence>
<dbReference type="Pfam" id="PF00117">
    <property type="entry name" value="GATase"/>
    <property type="match status" value="1"/>
</dbReference>
<keyword evidence="7 11" id="KW-0460">Magnesium</keyword>
<comment type="catalytic activity">
    <reaction evidence="11">
        <text>L-glutamine + H2O = L-glutamate + NH4(+)</text>
        <dbReference type="Rhea" id="RHEA:15889"/>
        <dbReference type="ChEBI" id="CHEBI:15377"/>
        <dbReference type="ChEBI" id="CHEBI:28938"/>
        <dbReference type="ChEBI" id="CHEBI:29985"/>
        <dbReference type="ChEBI" id="CHEBI:58359"/>
    </reaction>
</comment>
<dbReference type="RefSeq" id="WP_132433479.1">
    <property type="nucleotide sequence ID" value="NZ_SLWK01000004.1"/>
</dbReference>
<dbReference type="HAMAP" id="MF_01227">
    <property type="entry name" value="PyrG"/>
    <property type="match status" value="1"/>
</dbReference>
<keyword evidence="5 11" id="KW-0547">Nucleotide-binding</keyword>
<dbReference type="Proteomes" id="UP000295221">
    <property type="component" value="Unassembled WGS sequence"/>
</dbReference>
<dbReference type="GO" id="GO:0005829">
    <property type="term" value="C:cytosol"/>
    <property type="evidence" value="ECO:0007669"/>
    <property type="project" value="TreeGrafter"/>
</dbReference>
<dbReference type="PROSITE" id="PS51273">
    <property type="entry name" value="GATASE_TYPE_1"/>
    <property type="match status" value="1"/>
</dbReference>
<keyword evidence="8 11" id="KW-0315">Glutamine amidotransferase</keyword>
<feature type="active site" evidence="11">
    <location>
        <position position="511"/>
    </location>
</feature>
<dbReference type="InterPro" id="IPR004468">
    <property type="entry name" value="CTP_synthase"/>
</dbReference>
<feature type="binding site" evidence="11">
    <location>
        <begin position="189"/>
        <end position="194"/>
    </location>
    <ligand>
        <name>CTP</name>
        <dbReference type="ChEBI" id="CHEBI:37563"/>
        <note>allosteric inhibitor</note>
    </ligand>
</feature>
<dbReference type="Pfam" id="PF06418">
    <property type="entry name" value="CTP_synth_N"/>
    <property type="match status" value="1"/>
</dbReference>
<dbReference type="GO" id="GO:0019856">
    <property type="term" value="P:pyrimidine nucleobase biosynthetic process"/>
    <property type="evidence" value="ECO:0007669"/>
    <property type="project" value="TreeGrafter"/>
</dbReference>
<dbReference type="GO" id="GO:0005524">
    <property type="term" value="F:ATP binding"/>
    <property type="evidence" value="ECO:0007669"/>
    <property type="project" value="UniProtKB-KW"/>
</dbReference>
<evidence type="ECO:0000256" key="7">
    <source>
        <dbReference type="ARBA" id="ARBA00022842"/>
    </source>
</evidence>
<evidence type="ECO:0000256" key="8">
    <source>
        <dbReference type="ARBA" id="ARBA00022962"/>
    </source>
</evidence>
<feature type="binding site" evidence="11">
    <location>
        <position position="15"/>
    </location>
    <ligand>
        <name>CTP</name>
        <dbReference type="ChEBI" id="CHEBI:37563"/>
        <note>allosteric inhibitor</note>
    </ligand>
</feature>
<feature type="active site" evidence="11">
    <location>
        <position position="509"/>
    </location>
</feature>
<feature type="binding site" evidence="11">
    <location>
        <position position="356"/>
    </location>
    <ligand>
        <name>L-glutamine</name>
        <dbReference type="ChEBI" id="CHEBI:58359"/>
    </ligand>
</feature>
<dbReference type="NCBIfam" id="NF003792">
    <property type="entry name" value="PRK05380.1"/>
    <property type="match status" value="1"/>
</dbReference>
<comment type="pathway">
    <text evidence="1 11">Pyrimidine metabolism; CTP biosynthesis via de novo pathway; CTP from UDP: step 2/2.</text>
</comment>